<feature type="compositionally biased region" description="Polar residues" evidence="1">
    <location>
        <begin position="314"/>
        <end position="330"/>
    </location>
</feature>
<feature type="compositionally biased region" description="Polar residues" evidence="1">
    <location>
        <begin position="203"/>
        <end position="215"/>
    </location>
</feature>
<organism evidence="2 3">
    <name type="scientific">Cyclotella cryptica</name>
    <dbReference type="NCBI Taxonomy" id="29204"/>
    <lineage>
        <taxon>Eukaryota</taxon>
        <taxon>Sar</taxon>
        <taxon>Stramenopiles</taxon>
        <taxon>Ochrophyta</taxon>
        <taxon>Bacillariophyta</taxon>
        <taxon>Coscinodiscophyceae</taxon>
        <taxon>Thalassiosirophycidae</taxon>
        <taxon>Stephanodiscales</taxon>
        <taxon>Stephanodiscaceae</taxon>
        <taxon>Cyclotella</taxon>
    </lineage>
</organism>
<feature type="region of interest" description="Disordered" evidence="1">
    <location>
        <begin position="298"/>
        <end position="348"/>
    </location>
</feature>
<accession>A0ABD3QII9</accession>
<proteinExistence type="predicted"/>
<dbReference type="AlphaFoldDB" id="A0ABD3QII9"/>
<comment type="caution">
    <text evidence="2">The sequence shown here is derived from an EMBL/GenBank/DDBJ whole genome shotgun (WGS) entry which is preliminary data.</text>
</comment>
<feature type="region of interest" description="Disordered" evidence="1">
    <location>
        <begin position="512"/>
        <end position="585"/>
    </location>
</feature>
<feature type="compositionally biased region" description="Polar residues" evidence="1">
    <location>
        <begin position="566"/>
        <end position="583"/>
    </location>
</feature>
<feature type="compositionally biased region" description="Low complexity" evidence="1">
    <location>
        <begin position="387"/>
        <end position="399"/>
    </location>
</feature>
<name>A0ABD3QII9_9STRA</name>
<gene>
    <name evidence="2" type="ORF">HJC23_001120</name>
</gene>
<protein>
    <submittedName>
        <fullName evidence="2">Uncharacterized protein</fullName>
    </submittedName>
</protein>
<feature type="compositionally biased region" description="Polar residues" evidence="1">
    <location>
        <begin position="546"/>
        <end position="558"/>
    </location>
</feature>
<evidence type="ECO:0000256" key="1">
    <source>
        <dbReference type="SAM" id="MobiDB-lite"/>
    </source>
</evidence>
<reference evidence="2 3" key="1">
    <citation type="journal article" date="2020" name="G3 (Bethesda)">
        <title>Improved Reference Genome for Cyclotella cryptica CCMP332, a Model for Cell Wall Morphogenesis, Salinity Adaptation, and Lipid Production in Diatoms (Bacillariophyta).</title>
        <authorList>
            <person name="Roberts W.R."/>
            <person name="Downey K.M."/>
            <person name="Ruck E.C."/>
            <person name="Traller J.C."/>
            <person name="Alverson A.J."/>
        </authorList>
    </citation>
    <scope>NUCLEOTIDE SEQUENCE [LARGE SCALE GENOMIC DNA]</scope>
    <source>
        <strain evidence="2 3">CCMP332</strain>
    </source>
</reference>
<feature type="region of interest" description="Disordered" evidence="1">
    <location>
        <begin position="1"/>
        <end position="55"/>
    </location>
</feature>
<evidence type="ECO:0000313" key="2">
    <source>
        <dbReference type="EMBL" id="KAL3800199.1"/>
    </source>
</evidence>
<feature type="region of interest" description="Disordered" evidence="1">
    <location>
        <begin position="382"/>
        <end position="406"/>
    </location>
</feature>
<dbReference type="EMBL" id="JABMIG020000034">
    <property type="protein sequence ID" value="KAL3800199.1"/>
    <property type="molecule type" value="Genomic_DNA"/>
</dbReference>
<evidence type="ECO:0000313" key="3">
    <source>
        <dbReference type="Proteomes" id="UP001516023"/>
    </source>
</evidence>
<keyword evidence="3" id="KW-1185">Reference proteome</keyword>
<feature type="compositionally biased region" description="Low complexity" evidence="1">
    <location>
        <begin position="193"/>
        <end position="202"/>
    </location>
</feature>
<dbReference type="Proteomes" id="UP001516023">
    <property type="component" value="Unassembled WGS sequence"/>
</dbReference>
<feature type="region of interest" description="Disordered" evidence="1">
    <location>
        <begin position="193"/>
        <end position="232"/>
    </location>
</feature>
<sequence length="725" mass="79969">MNKTRTKRSDIYGHGSEDEESIGIEVPLQSRPVPPFQLRMSVNNDPPEAASRAPSAMNVRGRGVMGETNALPTPNVNLKAKVPGMFPRTRPAEQQQEEQPSIQDNQRYTYTGPVDVDAQTNVFFRSRMNGAVPAQRSSLSVTDVNLRGVAYRDAAQKHQFQEHGHRPGPATFFRRIESNGSNSNRVTFHANANSNSAIPNNAHFPTQLNPISRSSSYERNDTPPKQSSSRLRSILMKKRTEKDETATNVSRGTSTASFFGAARSKLKGYLSTYTKHPSHEGGNQYQRDSQSIPAMHNERGSVISGTKVPKYRSNLRQSNSYDNERTNGATSRPLMRTPSPASTDFARNWHNHSHPVEFSRSQSCASGMDDEAVSSYSVRTKYYDGDSSPSKKSLANKSNSKNDRIGSAKSCDVQVFDLPWVDNRPDSNLQGRYSGPVDESLLPHGRGTVVLEGNESLQFFGLFEHGTLASTLICGGERKTPATASAVEKRNSFSSANAKSVGRVPQEPSGVIIDDVPFVPNNVQPKKVDPPKLKTKTSVVDRRPSSESFSPASIQITSILRDRPSSRTSNGPMTDPQSTSSRQKYALGDVARTPRDMIIHKSNNDAIHSASLLKKYEQAFLKRSNGLWTAAVLADRSLQPTNISGARGDSSHWFAEWEIDPETMELEDSMLFVINGDGATKIVQRRHWGRFVRRMNIHDREEAIEEDGDAKSSAAGTDLGTSNES</sequence>
<feature type="region of interest" description="Disordered" evidence="1">
    <location>
        <begin position="701"/>
        <end position="725"/>
    </location>
</feature>